<feature type="compositionally biased region" description="Basic and acidic residues" evidence="2">
    <location>
        <begin position="647"/>
        <end position="663"/>
    </location>
</feature>
<dbReference type="PANTHER" id="PTHR44414">
    <property type="entry name" value="PROTEIN NEDD1"/>
    <property type="match status" value="1"/>
</dbReference>
<dbReference type="GO" id="GO:0036064">
    <property type="term" value="C:ciliary basal body"/>
    <property type="evidence" value="ECO:0007669"/>
    <property type="project" value="TreeGrafter"/>
</dbReference>
<dbReference type="PANTHER" id="PTHR44414:SF1">
    <property type="entry name" value="PROTEIN NEDD1"/>
    <property type="match status" value="1"/>
</dbReference>
<evidence type="ECO:0000313" key="3">
    <source>
        <dbReference type="Proteomes" id="UP000694843"/>
    </source>
</evidence>
<keyword evidence="1" id="KW-0175">Coiled coil</keyword>
<proteinExistence type="predicted"/>
<dbReference type="SUPFAM" id="SSF50978">
    <property type="entry name" value="WD40 repeat-like"/>
    <property type="match status" value="2"/>
</dbReference>
<feature type="compositionally biased region" description="Low complexity" evidence="2">
    <location>
        <begin position="633"/>
        <end position="643"/>
    </location>
</feature>
<organism evidence="3 4">
    <name type="scientific">Hyalella azteca</name>
    <name type="common">Amphipod</name>
    <dbReference type="NCBI Taxonomy" id="294128"/>
    <lineage>
        <taxon>Eukaryota</taxon>
        <taxon>Metazoa</taxon>
        <taxon>Ecdysozoa</taxon>
        <taxon>Arthropoda</taxon>
        <taxon>Crustacea</taxon>
        <taxon>Multicrustacea</taxon>
        <taxon>Malacostraca</taxon>
        <taxon>Eumalacostraca</taxon>
        <taxon>Peracarida</taxon>
        <taxon>Amphipoda</taxon>
        <taxon>Senticaudata</taxon>
        <taxon>Talitrida</taxon>
        <taxon>Talitroidea</taxon>
        <taxon>Hyalellidae</taxon>
        <taxon>Hyalella</taxon>
    </lineage>
</organism>
<dbReference type="InterPro" id="IPR015943">
    <property type="entry name" value="WD40/YVTN_repeat-like_dom_sf"/>
</dbReference>
<keyword evidence="3" id="KW-1185">Reference proteome</keyword>
<protein>
    <submittedName>
        <fullName evidence="4">Uncharacterized protein LOC108668838 isoform X1</fullName>
    </submittedName>
</protein>
<dbReference type="CTD" id="35130"/>
<sequence>MLATGGDCIKLWDLNDFKLKQIYPSRKESNVMGISWSNDGGCLGSFCSDSNEVSLRAVRDTSSLQLPSIKTGCVVRAIDYAHKAAEFVAVVESSGQVIVWNTNSVSPKKTFQLKDKSPTSIAFSASDSHLAVGGEAGSVHLLSFTNSTITGPYHITSCQGGVKCVKYSALRRGVLSVACWDGSVACLDCNTGKTSSLAQRHSAPCSALAFSPTNELLLVSAGYDKKLIFYNINSLKTVQLITCDAPLTTVAFLPDGLKICAGTMSGEALLYDLRNLRTPQHSWSAHSGALMTMAPRPAASNLQKKRRTPHQRTKTLSGEVPEIVVDVQPPTEGEAPSSKYFSSTNLDDLSADVFSPVRDAGLFVESSARDKPLAKDGAPVMKLASLGGNEDCDADAANYDADGLLSPVRGAADMAFQADDMHRTPYASSRNEALVTDSSISLTPRSSRRDESIRSSLLRMAGEKSTYLSPKRLAGKDLHAISPERLMSSISAVTSPRQNLNKLDVVPLSAKESIEPFTTLEMKQSEKPSLSRGPFIKKPSDEHGSTSASKALESHFIVETASQTSGQTNDVILDRGSKTQQSFPSPAMADTRLFYEDDVLSPLRDGLAVEPACVWSSKKVSDRLAAIDDLVRSSVSPTGSPSRSKTHHDSKITHLSPKDKENVPQKIPFSPAFDPSNSTNVRMNESQLHNSPRPKTAMPTVIDAPQNQDKLLSRLTEHALHEASNKDFQFEKKTPRNSATNSTLECLLKNYENIVNKLAVLESPSARGSDEPPTETETTGQEDAAPPAITGNTSATSQSLTLALVRSCVADSLDELETRINRRFIHLNYTLLTTLVQQTREIEELHKKYSLNEELLEENLRLQEEIRYLRANY</sequence>
<dbReference type="AlphaFoldDB" id="A0A8B7NDK5"/>
<name>A0A8B7NDK5_HYAAZ</name>
<dbReference type="RefSeq" id="XP_018011581.1">
    <property type="nucleotide sequence ID" value="XM_018156092.2"/>
</dbReference>
<feature type="compositionally biased region" description="Polar residues" evidence="2">
    <location>
        <begin position="675"/>
        <end position="690"/>
    </location>
</feature>
<gene>
    <name evidence="4" type="primary">LOC108668838</name>
</gene>
<dbReference type="GO" id="GO:0005737">
    <property type="term" value="C:cytoplasm"/>
    <property type="evidence" value="ECO:0007669"/>
    <property type="project" value="TreeGrafter"/>
</dbReference>
<accession>A0A8B7NDK5</accession>
<feature type="region of interest" description="Disordered" evidence="2">
    <location>
        <begin position="633"/>
        <end position="700"/>
    </location>
</feature>
<dbReference type="Pfam" id="PF00400">
    <property type="entry name" value="WD40"/>
    <property type="match status" value="1"/>
</dbReference>
<feature type="coiled-coil region" evidence="1">
    <location>
        <begin position="845"/>
        <end position="872"/>
    </location>
</feature>
<dbReference type="Gene3D" id="2.130.10.10">
    <property type="entry name" value="YVTN repeat-like/Quinoprotein amine dehydrogenase"/>
    <property type="match status" value="2"/>
</dbReference>
<feature type="region of interest" description="Disordered" evidence="2">
    <location>
        <begin position="762"/>
        <end position="793"/>
    </location>
</feature>
<evidence type="ECO:0000313" key="4">
    <source>
        <dbReference type="RefSeq" id="XP_018011581.1"/>
    </source>
</evidence>
<feature type="region of interest" description="Disordered" evidence="2">
    <location>
        <begin position="521"/>
        <end position="549"/>
    </location>
</feature>
<dbReference type="KEGG" id="hazt:108668838"/>
<evidence type="ECO:0000256" key="2">
    <source>
        <dbReference type="SAM" id="MobiDB-lite"/>
    </source>
</evidence>
<dbReference type="GeneID" id="108668838"/>
<dbReference type="InterPro" id="IPR052818">
    <property type="entry name" value="NEDD1_Spindle_Assembly"/>
</dbReference>
<dbReference type="OrthoDB" id="1602884at2759"/>
<evidence type="ECO:0000256" key="1">
    <source>
        <dbReference type="SAM" id="Coils"/>
    </source>
</evidence>
<dbReference type="InterPro" id="IPR036322">
    <property type="entry name" value="WD40_repeat_dom_sf"/>
</dbReference>
<dbReference type="GO" id="GO:0005813">
    <property type="term" value="C:centrosome"/>
    <property type="evidence" value="ECO:0007669"/>
    <property type="project" value="TreeGrafter"/>
</dbReference>
<dbReference type="GO" id="GO:0000278">
    <property type="term" value="P:mitotic cell cycle"/>
    <property type="evidence" value="ECO:0007669"/>
    <property type="project" value="TreeGrafter"/>
</dbReference>
<dbReference type="InterPro" id="IPR001680">
    <property type="entry name" value="WD40_rpt"/>
</dbReference>
<dbReference type="GO" id="GO:0005814">
    <property type="term" value="C:centriole"/>
    <property type="evidence" value="ECO:0007669"/>
    <property type="project" value="TreeGrafter"/>
</dbReference>
<dbReference type="GO" id="GO:0000922">
    <property type="term" value="C:spindle pole"/>
    <property type="evidence" value="ECO:0007669"/>
    <property type="project" value="TreeGrafter"/>
</dbReference>
<dbReference type="SMART" id="SM00320">
    <property type="entry name" value="WD40"/>
    <property type="match status" value="5"/>
</dbReference>
<dbReference type="GO" id="GO:0007020">
    <property type="term" value="P:microtubule nucleation"/>
    <property type="evidence" value="ECO:0007669"/>
    <property type="project" value="TreeGrafter"/>
</dbReference>
<dbReference type="Proteomes" id="UP000694843">
    <property type="component" value="Unplaced"/>
</dbReference>
<dbReference type="GO" id="GO:0043015">
    <property type="term" value="F:gamma-tubulin binding"/>
    <property type="evidence" value="ECO:0007669"/>
    <property type="project" value="TreeGrafter"/>
</dbReference>
<reference evidence="4" key="1">
    <citation type="submission" date="2025-08" db="UniProtKB">
        <authorList>
            <consortium name="RefSeq"/>
        </authorList>
    </citation>
    <scope>IDENTIFICATION</scope>
    <source>
        <tissue evidence="4">Whole organism</tissue>
    </source>
</reference>